<dbReference type="AlphaFoldDB" id="A0A0B7GW93"/>
<evidence type="ECO:0000313" key="1">
    <source>
        <dbReference type="EMBL" id="CEM61827.1"/>
    </source>
</evidence>
<dbReference type="OrthoDB" id="360608at2"/>
<reference evidence="2 4" key="3">
    <citation type="submission" date="2019-08" db="EMBL/GenBank/DDBJ databases">
        <authorList>
            <person name="Kuhnert P."/>
        </authorList>
    </citation>
    <scope>NUCLEOTIDE SEQUENCE [LARGE SCALE GENOMIC DNA]</scope>
    <source>
        <strain evidence="2 4">B36.5</strain>
    </source>
</reference>
<evidence type="ECO:0000313" key="3">
    <source>
        <dbReference type="Proteomes" id="UP000042527"/>
    </source>
</evidence>
<gene>
    <name evidence="2" type="ORF">FUT82_11435</name>
    <name evidence="1" type="ORF">TPHV1_210060</name>
</gene>
<dbReference type="EMBL" id="CP042817">
    <property type="protein sequence ID" value="QEJ98547.1"/>
    <property type="molecule type" value="Genomic_DNA"/>
</dbReference>
<organism evidence="1 3">
    <name type="scientific">Treponema phagedenis</name>
    <dbReference type="NCBI Taxonomy" id="162"/>
    <lineage>
        <taxon>Bacteria</taxon>
        <taxon>Pseudomonadati</taxon>
        <taxon>Spirochaetota</taxon>
        <taxon>Spirochaetia</taxon>
        <taxon>Spirochaetales</taxon>
        <taxon>Treponemataceae</taxon>
        <taxon>Treponema</taxon>
    </lineage>
</organism>
<dbReference type="GO" id="GO:0005524">
    <property type="term" value="F:ATP binding"/>
    <property type="evidence" value="ECO:0007669"/>
    <property type="project" value="UniProtKB-KW"/>
</dbReference>
<reference evidence="3" key="2">
    <citation type="submission" date="2015-01" db="EMBL/GenBank/DDBJ databases">
        <authorList>
            <person name="Manzoor Shahid"/>
            <person name="Zubair Saima"/>
        </authorList>
    </citation>
    <scope>NUCLEOTIDE SEQUENCE [LARGE SCALE GENOMIC DNA]</scope>
    <source>
        <strain evidence="3">V1</strain>
    </source>
</reference>
<protein>
    <submittedName>
        <fullName evidence="2">ATP-binding protein</fullName>
    </submittedName>
</protein>
<evidence type="ECO:0000313" key="4">
    <source>
        <dbReference type="Proteomes" id="UP000323594"/>
    </source>
</evidence>
<keyword evidence="3" id="KW-1185">Reference proteome</keyword>
<keyword evidence="2" id="KW-0067">ATP-binding</keyword>
<dbReference type="RefSeq" id="WP_039943366.1">
    <property type="nucleotide sequence ID" value="NZ_CDNC01000014.1"/>
</dbReference>
<sequence length="134" mass="15380">MSRVCRLTVTPDTKHLAQLEALIETSPAIPDNKRMNILIIVTEMFDNIAEHALIPDGQSVTMEIKISKQNTIVTFIYKTKNFEELLEGVHTGRPHFDKNAKRYRGLGLIMSKNLSQKVKYKKSIFNTARLIFYV</sequence>
<reference evidence="1" key="1">
    <citation type="submission" date="2015-01" db="EMBL/GenBank/DDBJ databases">
        <authorList>
            <person name="Xiang T."/>
            <person name="Song Y."/>
            <person name="Huang L."/>
            <person name="Wang B."/>
            <person name="Wu P."/>
        </authorList>
    </citation>
    <scope>NUCLEOTIDE SEQUENCE [LARGE SCALE GENOMIC DNA]</scope>
    <source>
        <strain evidence="1">V1</strain>
    </source>
</reference>
<dbReference type="Proteomes" id="UP000323594">
    <property type="component" value="Chromosome"/>
</dbReference>
<dbReference type="Proteomes" id="UP000042527">
    <property type="component" value="Unassembled WGS sequence"/>
</dbReference>
<evidence type="ECO:0000313" key="2">
    <source>
        <dbReference type="EMBL" id="QEJ98547.1"/>
    </source>
</evidence>
<proteinExistence type="predicted"/>
<accession>A0A0B7GW93</accession>
<keyword evidence="2" id="KW-0547">Nucleotide-binding</keyword>
<name>A0A0B7GW93_TREPH</name>
<dbReference type="EMBL" id="CDNC01000014">
    <property type="protein sequence ID" value="CEM61827.1"/>
    <property type="molecule type" value="Genomic_DNA"/>
</dbReference>